<evidence type="ECO:0000256" key="2">
    <source>
        <dbReference type="SAM" id="Phobius"/>
    </source>
</evidence>
<keyword evidence="1" id="KW-0175">Coiled coil</keyword>
<dbReference type="KEGG" id="cmav:ABHF33_00705"/>
<evidence type="ECO:0000313" key="4">
    <source>
        <dbReference type="EMBL" id="XBM00835.1"/>
    </source>
</evidence>
<name>A0AAU7F9V1_9NEIS</name>
<gene>
    <name evidence="4" type="ORF">ABHF33_00705</name>
</gene>
<feature type="transmembrane region" description="Helical" evidence="2">
    <location>
        <begin position="21"/>
        <end position="40"/>
    </location>
</feature>
<feature type="domain" description="Mce/MlaD" evidence="3">
    <location>
        <begin position="50"/>
        <end position="127"/>
    </location>
</feature>
<sequence length="324" mass="35870">MKQHQFLKDIDPRFQLLGWRVGVFAAVIGLIVIVLIAVLAERQGLFNPKTRLHFVAESGAGLAPGLQVRLSGFRIGVVDEVSLNEQAKVDVEILVEERYMKWIKLDSIALLQQDGVIGDHFIEISGGSSNVAVMQEGGVLTFAATLGLSDIALDLRNRTLPIFDSVQQTFDYLNDPKGDIRQTLSNVQQLTAEVRQTREKIDQLLLRTDGLLDQEVRSNLQSSQQFLNRADLIASEVAQQLPSMLRSADASLRSVDSMTQDASASMRILRSTVEQSAPMIPGMVRDGGDLLRRSDQTLEAVQQIWPLSRSLEWPALTAPVVESR</sequence>
<dbReference type="InterPro" id="IPR003399">
    <property type="entry name" value="Mce/MlaD"/>
</dbReference>
<dbReference type="EMBL" id="CP157355">
    <property type="protein sequence ID" value="XBM00835.1"/>
    <property type="molecule type" value="Genomic_DNA"/>
</dbReference>
<feature type="coiled-coil region" evidence="1">
    <location>
        <begin position="180"/>
        <end position="207"/>
    </location>
</feature>
<dbReference type="PANTHER" id="PTHR33371">
    <property type="entry name" value="INTERMEMBRANE PHOSPHOLIPID TRANSPORT SYSTEM BINDING PROTEIN MLAD-RELATED"/>
    <property type="match status" value="1"/>
</dbReference>
<keyword evidence="2" id="KW-0472">Membrane</keyword>
<evidence type="ECO:0000256" key="1">
    <source>
        <dbReference type="SAM" id="Coils"/>
    </source>
</evidence>
<proteinExistence type="predicted"/>
<organism evidence="4">
    <name type="scientific">Chitinibacter mangrovi</name>
    <dbReference type="NCBI Taxonomy" id="3153927"/>
    <lineage>
        <taxon>Bacteria</taxon>
        <taxon>Pseudomonadati</taxon>
        <taxon>Pseudomonadota</taxon>
        <taxon>Betaproteobacteria</taxon>
        <taxon>Neisseriales</taxon>
        <taxon>Chitinibacteraceae</taxon>
        <taxon>Chitinibacter</taxon>
    </lineage>
</organism>
<keyword evidence="2" id="KW-1133">Transmembrane helix</keyword>
<dbReference type="AlphaFoldDB" id="A0AAU7F9V1"/>
<dbReference type="RefSeq" id="WP_348945161.1">
    <property type="nucleotide sequence ID" value="NZ_CP157355.1"/>
</dbReference>
<evidence type="ECO:0000259" key="3">
    <source>
        <dbReference type="Pfam" id="PF02470"/>
    </source>
</evidence>
<keyword evidence="2" id="KW-0812">Transmembrane</keyword>
<accession>A0AAU7F9V1</accession>
<protein>
    <submittedName>
        <fullName evidence="4">MlaD family protein</fullName>
    </submittedName>
</protein>
<dbReference type="PANTHER" id="PTHR33371:SF4">
    <property type="entry name" value="INTERMEMBRANE PHOSPHOLIPID TRANSPORT SYSTEM BINDING PROTEIN MLAD"/>
    <property type="match status" value="1"/>
</dbReference>
<dbReference type="Pfam" id="PF02470">
    <property type="entry name" value="MlaD"/>
    <property type="match status" value="1"/>
</dbReference>
<reference evidence="4" key="1">
    <citation type="submission" date="2024-05" db="EMBL/GenBank/DDBJ databases">
        <authorList>
            <person name="Yang L."/>
            <person name="Pan L."/>
        </authorList>
    </citation>
    <scope>NUCLEOTIDE SEQUENCE</scope>
    <source>
        <strain evidence="4">FCG-7</strain>
    </source>
</reference>
<dbReference type="InterPro" id="IPR052336">
    <property type="entry name" value="MlaD_Phospholipid_Transporter"/>
</dbReference>